<keyword evidence="3" id="KW-1185">Reference proteome</keyword>
<dbReference type="InterPro" id="IPR029068">
    <property type="entry name" value="Glyas_Bleomycin-R_OHBP_Dase"/>
</dbReference>
<organism evidence="2 3">
    <name type="scientific">Zemynaea arenosa</name>
    <dbReference type="NCBI Taxonomy" id="2561931"/>
    <lineage>
        <taxon>Bacteria</taxon>
        <taxon>Pseudomonadati</taxon>
        <taxon>Pseudomonadota</taxon>
        <taxon>Betaproteobacteria</taxon>
        <taxon>Burkholderiales</taxon>
        <taxon>Oxalobacteraceae</taxon>
        <taxon>Telluria group</taxon>
        <taxon>Zemynaea</taxon>
    </lineage>
</organism>
<reference evidence="2 3" key="1">
    <citation type="submission" date="2019-03" db="EMBL/GenBank/DDBJ databases">
        <title>Draft Genome Sequence of Massilia arenosa sp. nov., a Novel Massilia Species Isolated from a Sandy-loam Maize Soil.</title>
        <authorList>
            <person name="Raths R."/>
            <person name="Peta V."/>
            <person name="Bucking H."/>
        </authorList>
    </citation>
    <scope>NUCLEOTIDE SEQUENCE [LARGE SCALE GENOMIC DNA]</scope>
    <source>
        <strain evidence="2 3">MC02</strain>
    </source>
</reference>
<dbReference type="InterPro" id="IPR000335">
    <property type="entry name" value="Bleomycin-R"/>
</dbReference>
<dbReference type="OrthoDB" id="9803104at2"/>
<dbReference type="Pfam" id="PF19581">
    <property type="entry name" value="Glyoxalase_7"/>
    <property type="match status" value="1"/>
</dbReference>
<dbReference type="RefSeq" id="WP_135205982.1">
    <property type="nucleotide sequence ID" value="NZ_SPVF01000063.1"/>
</dbReference>
<dbReference type="SUPFAM" id="SSF54593">
    <property type="entry name" value="Glyoxalase/Bleomycin resistance protein/Dihydroxybiphenyl dioxygenase"/>
    <property type="match status" value="1"/>
</dbReference>
<dbReference type="Proteomes" id="UP000298438">
    <property type="component" value="Unassembled WGS sequence"/>
</dbReference>
<gene>
    <name evidence="2" type="ORF">E4L96_04245</name>
</gene>
<evidence type="ECO:0000313" key="2">
    <source>
        <dbReference type="EMBL" id="TFW26594.1"/>
    </source>
</evidence>
<dbReference type="Gene3D" id="3.10.180.10">
    <property type="entry name" value="2,3-Dihydroxybiphenyl 1,2-Dioxygenase, domain 1"/>
    <property type="match status" value="1"/>
</dbReference>
<dbReference type="CDD" id="cd08349">
    <property type="entry name" value="BLMA_like"/>
    <property type="match status" value="1"/>
</dbReference>
<dbReference type="AlphaFoldDB" id="A0A4Y9SNS7"/>
<keyword evidence="1" id="KW-0046">Antibiotic resistance</keyword>
<comment type="caution">
    <text evidence="2">The sequence shown here is derived from an EMBL/GenBank/DDBJ whole genome shotgun (WGS) entry which is preliminary data.</text>
</comment>
<dbReference type="EMBL" id="SPVF01000063">
    <property type="protein sequence ID" value="TFW26594.1"/>
    <property type="molecule type" value="Genomic_DNA"/>
</dbReference>
<accession>A0A4Y9SNS7</accession>
<evidence type="ECO:0000256" key="1">
    <source>
        <dbReference type="ARBA" id="ARBA00023251"/>
    </source>
</evidence>
<evidence type="ECO:0000313" key="3">
    <source>
        <dbReference type="Proteomes" id="UP000298438"/>
    </source>
</evidence>
<proteinExistence type="predicted"/>
<name>A0A4Y9SNS7_9BURK</name>
<protein>
    <submittedName>
        <fullName evidence="2">VOC family protein</fullName>
    </submittedName>
</protein>
<dbReference type="GO" id="GO:0046677">
    <property type="term" value="P:response to antibiotic"/>
    <property type="evidence" value="ECO:0007669"/>
    <property type="project" value="UniProtKB-KW"/>
</dbReference>
<sequence>MHISPAVPILRFFDEAKMREFYLGFLGMTVDWEHRFDDDAPLYLQVSRTGMTLHLTEHHGDATPGSCAFVPMTGIEEFHAELTDKDYRNNRPGLVNLPWGRQVEVTDPSANRLRFCELKG</sequence>